<protein>
    <recommendedName>
        <fullName evidence="14">Sodium-dependent multivitamin transporter</fullName>
    </recommendedName>
</protein>
<evidence type="ECO:0000256" key="4">
    <source>
        <dbReference type="ARBA" id="ARBA00022475"/>
    </source>
</evidence>
<keyword evidence="10" id="KW-0739">Sodium transport</keyword>
<feature type="transmembrane region" description="Helical" evidence="12">
    <location>
        <begin position="237"/>
        <end position="255"/>
    </location>
</feature>
<keyword evidence="3" id="KW-0813">Transport</keyword>
<name>A0A1Y1L3Z1_PHOPY</name>
<feature type="transmembrane region" description="Helical" evidence="12">
    <location>
        <begin position="501"/>
        <end position="522"/>
    </location>
</feature>
<dbReference type="CDD" id="cd11492">
    <property type="entry name" value="SLC5sbd_NIS-SMVT"/>
    <property type="match status" value="1"/>
</dbReference>
<feature type="transmembrane region" description="Helical" evidence="12">
    <location>
        <begin position="121"/>
        <end position="144"/>
    </location>
</feature>
<keyword evidence="8" id="KW-0406">Ion transport</keyword>
<comment type="similarity">
    <text evidence="2 11">Belongs to the sodium:solute symporter (SSF) (TC 2.A.21) family.</text>
</comment>
<reference evidence="13" key="1">
    <citation type="journal article" date="2016" name="Sci. Rep.">
        <title>Molecular characterization of firefly nuptial gifts: a multi-omics approach sheds light on postcopulatory sexual selection.</title>
        <authorList>
            <person name="Al-Wathiqui N."/>
            <person name="Fallon T.R."/>
            <person name="South A."/>
            <person name="Weng J.K."/>
            <person name="Lewis S.M."/>
        </authorList>
    </citation>
    <scope>NUCLEOTIDE SEQUENCE</scope>
</reference>
<dbReference type="AlphaFoldDB" id="A0A1Y1L3Z1"/>
<feature type="transmembrane region" description="Helical" evidence="12">
    <location>
        <begin position="443"/>
        <end position="459"/>
    </location>
</feature>
<feature type="transmembrane region" description="Helical" evidence="12">
    <location>
        <begin position="6"/>
        <end position="28"/>
    </location>
</feature>
<accession>A0A1Y1L3Z1</accession>
<keyword evidence="6 12" id="KW-1133">Transmembrane helix</keyword>
<keyword evidence="4" id="KW-1003">Cell membrane</keyword>
<dbReference type="PROSITE" id="PS50283">
    <property type="entry name" value="NA_SOLUT_SYMP_3"/>
    <property type="match status" value="1"/>
</dbReference>
<evidence type="ECO:0000313" key="13">
    <source>
        <dbReference type="EMBL" id="JAV65797.1"/>
    </source>
</evidence>
<evidence type="ECO:0008006" key="14">
    <source>
        <dbReference type="Google" id="ProtNLM"/>
    </source>
</evidence>
<sequence length="561" mass="60944">MDVHLLGVWDYVVISTVLLISSGIGIYCRFTGGKQSTVGEYLFADSNMHVVPVAFSLMASTVSAISLLGNASEIYTFGLQFIILFFGYVIVAPIASYVYLPIFFQLRVTSVYEYLGKRYGTIARLIGSLAYSLQMIFYSGLVLYAPALALEAVTGLSKNVAILSIGLVCTFYSTIGGMKAVIITDVFQSLLMFGALASIPIFAIQQSGSLTEIWRVAKEGNRTDLLNFEIDPTVRHSWFSLIIGGGITFLSQNCVSQTQVQRYLTVKDLKRARQALWLQFPIIVGLNLCTSLSGLAIYARYYDCDPVSNGSITSSDQLMPHYVVDSTGHIPGLSGLFVAGIFSGSLSSLSSSLNCLAAVTLEDYLKPVYHKLTGSHPTDSQLSFYSKAISFGGGIICIGFAFLAQLLGGVLQAALTVIGILGGPLLGIFSLGMCTINANQKGAIMGFFSGLTVCLWAAFGGPRPGLPKLPVRVDACHQITAQHNVLQNESCGYFWLYRLSYLYNGFIGFICTLVVGFMVSWISNKFTGLALENTDPDLFVPCVARRIKERVKCNQINMRSL</sequence>
<evidence type="ECO:0000256" key="1">
    <source>
        <dbReference type="ARBA" id="ARBA00004651"/>
    </source>
</evidence>
<dbReference type="GO" id="GO:0006814">
    <property type="term" value="P:sodium ion transport"/>
    <property type="evidence" value="ECO:0007669"/>
    <property type="project" value="UniProtKB-KW"/>
</dbReference>
<evidence type="ECO:0000256" key="6">
    <source>
        <dbReference type="ARBA" id="ARBA00022989"/>
    </source>
</evidence>
<evidence type="ECO:0000256" key="11">
    <source>
        <dbReference type="RuleBase" id="RU362091"/>
    </source>
</evidence>
<dbReference type="PANTHER" id="PTHR42985:SF40">
    <property type="entry name" value="LD47995P-RELATED"/>
    <property type="match status" value="1"/>
</dbReference>
<comment type="subcellular location">
    <subcellularLocation>
        <location evidence="1">Cell membrane</location>
        <topology evidence="1">Multi-pass membrane protein</topology>
    </subcellularLocation>
</comment>
<evidence type="ECO:0000256" key="12">
    <source>
        <dbReference type="SAM" id="Phobius"/>
    </source>
</evidence>
<dbReference type="InterPro" id="IPR051163">
    <property type="entry name" value="Sodium:Solute_Symporter_SSF"/>
</dbReference>
<feature type="transmembrane region" description="Helical" evidence="12">
    <location>
        <begin position="276"/>
        <end position="299"/>
    </location>
</feature>
<evidence type="ECO:0000256" key="2">
    <source>
        <dbReference type="ARBA" id="ARBA00006434"/>
    </source>
</evidence>
<dbReference type="EMBL" id="GEZM01071454">
    <property type="protein sequence ID" value="JAV65797.1"/>
    <property type="molecule type" value="Transcribed_RNA"/>
</dbReference>
<feature type="transmembrane region" description="Helical" evidence="12">
    <location>
        <begin position="336"/>
        <end position="361"/>
    </location>
</feature>
<dbReference type="Pfam" id="PF00474">
    <property type="entry name" value="SSF"/>
    <property type="match status" value="1"/>
</dbReference>
<dbReference type="InterPro" id="IPR001734">
    <property type="entry name" value="Na/solute_symporter"/>
</dbReference>
<keyword evidence="9 12" id="KW-0472">Membrane</keyword>
<dbReference type="PANTHER" id="PTHR42985">
    <property type="entry name" value="SODIUM-COUPLED MONOCARBOXYLATE TRANSPORTER"/>
    <property type="match status" value="1"/>
</dbReference>
<feature type="transmembrane region" description="Helical" evidence="12">
    <location>
        <begin position="382"/>
        <end position="404"/>
    </location>
</feature>
<dbReference type="Gene3D" id="1.20.1730.10">
    <property type="entry name" value="Sodium/glucose cotransporter"/>
    <property type="match status" value="1"/>
</dbReference>
<feature type="transmembrane region" description="Helical" evidence="12">
    <location>
        <begin position="74"/>
        <end position="100"/>
    </location>
</feature>
<evidence type="ECO:0000256" key="3">
    <source>
        <dbReference type="ARBA" id="ARBA00022448"/>
    </source>
</evidence>
<feature type="transmembrane region" description="Helical" evidence="12">
    <location>
        <begin position="182"/>
        <end position="204"/>
    </location>
</feature>
<feature type="transmembrane region" description="Helical" evidence="12">
    <location>
        <begin position="49"/>
        <end position="68"/>
    </location>
</feature>
<feature type="transmembrane region" description="Helical" evidence="12">
    <location>
        <begin position="156"/>
        <end position="175"/>
    </location>
</feature>
<proteinExistence type="inferred from homology"/>
<evidence type="ECO:0000256" key="8">
    <source>
        <dbReference type="ARBA" id="ARBA00023065"/>
    </source>
</evidence>
<dbReference type="InterPro" id="IPR038377">
    <property type="entry name" value="Na/Glc_symporter_sf"/>
</dbReference>
<dbReference type="GO" id="GO:0005886">
    <property type="term" value="C:plasma membrane"/>
    <property type="evidence" value="ECO:0007669"/>
    <property type="project" value="UniProtKB-SubCell"/>
</dbReference>
<evidence type="ECO:0000256" key="5">
    <source>
        <dbReference type="ARBA" id="ARBA00022692"/>
    </source>
</evidence>
<evidence type="ECO:0000256" key="7">
    <source>
        <dbReference type="ARBA" id="ARBA00023053"/>
    </source>
</evidence>
<dbReference type="EMBL" id="GEZM01071456">
    <property type="protein sequence ID" value="JAV65795.1"/>
    <property type="molecule type" value="Transcribed_RNA"/>
</dbReference>
<dbReference type="GO" id="GO:0015293">
    <property type="term" value="F:symporter activity"/>
    <property type="evidence" value="ECO:0007669"/>
    <property type="project" value="TreeGrafter"/>
</dbReference>
<evidence type="ECO:0000256" key="9">
    <source>
        <dbReference type="ARBA" id="ARBA00023136"/>
    </source>
</evidence>
<dbReference type="NCBIfam" id="TIGR00813">
    <property type="entry name" value="sss"/>
    <property type="match status" value="1"/>
</dbReference>
<keyword evidence="5 12" id="KW-0812">Transmembrane</keyword>
<keyword evidence="7" id="KW-0915">Sodium</keyword>
<feature type="transmembrane region" description="Helical" evidence="12">
    <location>
        <begin position="410"/>
        <end position="431"/>
    </location>
</feature>
<evidence type="ECO:0000256" key="10">
    <source>
        <dbReference type="ARBA" id="ARBA00023201"/>
    </source>
</evidence>
<organism evidence="13">
    <name type="scientific">Photinus pyralis</name>
    <name type="common">Common eastern firefly</name>
    <name type="synonym">Lampyris pyralis</name>
    <dbReference type="NCBI Taxonomy" id="7054"/>
    <lineage>
        <taxon>Eukaryota</taxon>
        <taxon>Metazoa</taxon>
        <taxon>Ecdysozoa</taxon>
        <taxon>Arthropoda</taxon>
        <taxon>Hexapoda</taxon>
        <taxon>Insecta</taxon>
        <taxon>Pterygota</taxon>
        <taxon>Neoptera</taxon>
        <taxon>Endopterygota</taxon>
        <taxon>Coleoptera</taxon>
        <taxon>Polyphaga</taxon>
        <taxon>Elateriformia</taxon>
        <taxon>Elateroidea</taxon>
        <taxon>Lampyridae</taxon>
        <taxon>Lampyrinae</taxon>
        <taxon>Photinus</taxon>
    </lineage>
</organism>